<comment type="caution">
    <text evidence="1">The sequence shown here is derived from an EMBL/GenBank/DDBJ whole genome shotgun (WGS) entry which is preliminary data.</text>
</comment>
<gene>
    <name evidence="1" type="ORF">QJS04_geneDACA024630</name>
</gene>
<evidence type="ECO:0000313" key="2">
    <source>
        <dbReference type="Proteomes" id="UP001179952"/>
    </source>
</evidence>
<accession>A0AAV9B631</accession>
<dbReference type="Proteomes" id="UP001179952">
    <property type="component" value="Unassembled WGS sequence"/>
</dbReference>
<proteinExistence type="predicted"/>
<evidence type="ECO:0000313" key="1">
    <source>
        <dbReference type="EMBL" id="KAK1271868.1"/>
    </source>
</evidence>
<dbReference type="EMBL" id="JAUJYN010000005">
    <property type="protein sequence ID" value="KAK1271868.1"/>
    <property type="molecule type" value="Genomic_DNA"/>
</dbReference>
<sequence>MSVFVKSRQDKSGRAPYEEMVEVISQMEHQLSVVLEPEQTQVVQERVFTSVMGPDGHGRVRTFSFGPSPTNIFGRPHISSMPSQEILDRMHDEIHKEIRDEIREEVFNQLREEMHSELQTAIVVAVRAHMECSRVTTANPSTSRQINYYIYHYIFVIIYKYSSR</sequence>
<keyword evidence="2" id="KW-1185">Reference proteome</keyword>
<organism evidence="1 2">
    <name type="scientific">Acorus gramineus</name>
    <name type="common">Dwarf sweet flag</name>
    <dbReference type="NCBI Taxonomy" id="55184"/>
    <lineage>
        <taxon>Eukaryota</taxon>
        <taxon>Viridiplantae</taxon>
        <taxon>Streptophyta</taxon>
        <taxon>Embryophyta</taxon>
        <taxon>Tracheophyta</taxon>
        <taxon>Spermatophyta</taxon>
        <taxon>Magnoliopsida</taxon>
        <taxon>Liliopsida</taxon>
        <taxon>Acoraceae</taxon>
        <taxon>Acorus</taxon>
    </lineage>
</organism>
<reference evidence="1" key="1">
    <citation type="journal article" date="2023" name="Nat. Commun.">
        <title>Diploid and tetraploid genomes of Acorus and the evolution of monocots.</title>
        <authorList>
            <person name="Ma L."/>
            <person name="Liu K.W."/>
            <person name="Li Z."/>
            <person name="Hsiao Y.Y."/>
            <person name="Qi Y."/>
            <person name="Fu T."/>
            <person name="Tang G.D."/>
            <person name="Zhang D."/>
            <person name="Sun W.H."/>
            <person name="Liu D.K."/>
            <person name="Li Y."/>
            <person name="Chen G.Z."/>
            <person name="Liu X.D."/>
            <person name="Liao X.Y."/>
            <person name="Jiang Y.T."/>
            <person name="Yu X."/>
            <person name="Hao Y."/>
            <person name="Huang J."/>
            <person name="Zhao X.W."/>
            <person name="Ke S."/>
            <person name="Chen Y.Y."/>
            <person name="Wu W.L."/>
            <person name="Hsu J.L."/>
            <person name="Lin Y.F."/>
            <person name="Huang M.D."/>
            <person name="Li C.Y."/>
            <person name="Huang L."/>
            <person name="Wang Z.W."/>
            <person name="Zhao X."/>
            <person name="Zhong W.Y."/>
            <person name="Peng D.H."/>
            <person name="Ahmad S."/>
            <person name="Lan S."/>
            <person name="Zhang J.S."/>
            <person name="Tsai W.C."/>
            <person name="Van de Peer Y."/>
            <person name="Liu Z.J."/>
        </authorList>
    </citation>
    <scope>NUCLEOTIDE SEQUENCE</scope>
    <source>
        <strain evidence="1">SCP</strain>
    </source>
</reference>
<name>A0AAV9B631_ACOGR</name>
<reference evidence="1" key="2">
    <citation type="submission" date="2023-06" db="EMBL/GenBank/DDBJ databases">
        <authorList>
            <person name="Ma L."/>
            <person name="Liu K.-W."/>
            <person name="Li Z."/>
            <person name="Hsiao Y.-Y."/>
            <person name="Qi Y."/>
            <person name="Fu T."/>
            <person name="Tang G."/>
            <person name="Zhang D."/>
            <person name="Sun W.-H."/>
            <person name="Liu D.-K."/>
            <person name="Li Y."/>
            <person name="Chen G.-Z."/>
            <person name="Liu X.-D."/>
            <person name="Liao X.-Y."/>
            <person name="Jiang Y.-T."/>
            <person name="Yu X."/>
            <person name="Hao Y."/>
            <person name="Huang J."/>
            <person name="Zhao X.-W."/>
            <person name="Ke S."/>
            <person name="Chen Y.-Y."/>
            <person name="Wu W.-L."/>
            <person name="Hsu J.-L."/>
            <person name="Lin Y.-F."/>
            <person name="Huang M.-D."/>
            <person name="Li C.-Y."/>
            <person name="Huang L."/>
            <person name="Wang Z.-W."/>
            <person name="Zhao X."/>
            <person name="Zhong W.-Y."/>
            <person name="Peng D.-H."/>
            <person name="Ahmad S."/>
            <person name="Lan S."/>
            <person name="Zhang J.-S."/>
            <person name="Tsai W.-C."/>
            <person name="Van De Peer Y."/>
            <person name="Liu Z.-J."/>
        </authorList>
    </citation>
    <scope>NUCLEOTIDE SEQUENCE</scope>
    <source>
        <strain evidence="1">SCP</strain>
        <tissue evidence="1">Leaves</tissue>
    </source>
</reference>
<protein>
    <submittedName>
        <fullName evidence="1">Uncharacterized protein</fullName>
    </submittedName>
</protein>
<dbReference type="AlphaFoldDB" id="A0AAV9B631"/>